<dbReference type="InterPro" id="IPR004360">
    <property type="entry name" value="Glyas_Fos-R_dOase_dom"/>
</dbReference>
<name>A0A094QFR9_9ZZZZ</name>
<comment type="caution">
    <text evidence="2">The sequence shown here is derived from an EMBL/GenBank/DDBJ whole genome shotgun (WGS) entry which is preliminary data.</text>
</comment>
<accession>A0A094QFR9</accession>
<dbReference type="Pfam" id="PF00903">
    <property type="entry name" value="Glyoxalase"/>
    <property type="match status" value="1"/>
</dbReference>
<evidence type="ECO:0000259" key="1">
    <source>
        <dbReference type="PROSITE" id="PS51819"/>
    </source>
</evidence>
<sequence>MINFRGVDHAGIGVANMDQALEFWGAKLGFTDLYFDYTGPVPGLEEICKKTDVKARIVMLGNRNSTRLGPGKVKLVQRLDGNGAPAYPPGIGYGEVGLAEVCLHTLHTEKIFRHLVDNLNCKSLMEPLSASVGEQKIDLDIAYIADPWMGKVELIDWKGLWTSRPAEPRIEGVNHVAFGVHDMKVTTDFYKQLGFRDQIFESKEFFEPMAPWYQIGRALPGHHMTLWLSGEGAGIEPVRLTPLWEDCRGEWGHVGPMDFGIGVQNIKKAVETLKQLGVETHSEIQTLDVGKSEFKYVYFKDPDDQYVSLVESTY</sequence>
<dbReference type="InterPro" id="IPR029068">
    <property type="entry name" value="Glyas_Bleomycin-R_OHBP_Dase"/>
</dbReference>
<dbReference type="SUPFAM" id="SSF54593">
    <property type="entry name" value="Glyoxalase/Bleomycin resistance protein/Dihydroxybiphenyl dioxygenase"/>
    <property type="match status" value="2"/>
</dbReference>
<reference evidence="2" key="1">
    <citation type="submission" date="2014-06" db="EMBL/GenBank/DDBJ databases">
        <title>Key roles for freshwater Actinobacteria revealed by deep metagenomic sequencing.</title>
        <authorList>
            <person name="Ghai R."/>
            <person name="Mizuno C.M."/>
            <person name="Picazo A."/>
            <person name="Camacho A."/>
            <person name="Rodriguez-Valera F."/>
        </authorList>
    </citation>
    <scope>NUCLEOTIDE SEQUENCE</scope>
</reference>
<dbReference type="AlphaFoldDB" id="A0A094QFR9"/>
<evidence type="ECO:0000313" key="2">
    <source>
        <dbReference type="EMBL" id="KGA21134.1"/>
    </source>
</evidence>
<proteinExistence type="predicted"/>
<organism evidence="2">
    <name type="scientific">freshwater metagenome</name>
    <dbReference type="NCBI Taxonomy" id="449393"/>
    <lineage>
        <taxon>unclassified sequences</taxon>
        <taxon>metagenomes</taxon>
        <taxon>ecological metagenomes</taxon>
    </lineage>
</organism>
<dbReference type="InterPro" id="IPR037523">
    <property type="entry name" value="VOC_core"/>
</dbReference>
<dbReference type="Gene3D" id="3.10.180.10">
    <property type="entry name" value="2,3-Dihydroxybiphenyl 1,2-Dioxygenase, domain 1"/>
    <property type="match status" value="2"/>
</dbReference>
<protein>
    <recommendedName>
        <fullName evidence="1">VOC domain-containing protein</fullName>
    </recommendedName>
</protein>
<dbReference type="PROSITE" id="PS51819">
    <property type="entry name" value="VOC"/>
    <property type="match status" value="1"/>
</dbReference>
<gene>
    <name evidence="2" type="ORF">GM51_3610</name>
</gene>
<feature type="domain" description="VOC" evidence="1">
    <location>
        <begin position="172"/>
        <end position="312"/>
    </location>
</feature>
<dbReference type="EMBL" id="JNSL01000013">
    <property type="protein sequence ID" value="KGA21134.1"/>
    <property type="molecule type" value="Genomic_DNA"/>
</dbReference>